<dbReference type="Gene3D" id="3.40.50.200">
    <property type="entry name" value="Peptidase S8/S53 domain"/>
    <property type="match status" value="1"/>
</dbReference>
<dbReference type="InterPro" id="IPR036852">
    <property type="entry name" value="Peptidase_S8/S53_dom_sf"/>
</dbReference>
<dbReference type="GO" id="GO:0004252">
    <property type="term" value="F:serine-type endopeptidase activity"/>
    <property type="evidence" value="ECO:0007669"/>
    <property type="project" value="UniProtKB-UniRule"/>
</dbReference>
<reference evidence="11 12" key="1">
    <citation type="submission" date="2018-10" db="EMBL/GenBank/DDBJ databases">
        <title>Genomic Encyclopedia of Archaeal and Bacterial Type Strains, Phase II (KMG-II): from individual species to whole genera.</title>
        <authorList>
            <person name="Goeker M."/>
        </authorList>
    </citation>
    <scope>NUCLEOTIDE SEQUENCE [LARGE SCALE GENOMIC DNA]</scope>
    <source>
        <strain evidence="11 12">DSM 14954</strain>
    </source>
</reference>
<dbReference type="AlphaFoldDB" id="A0A660LCY5"/>
<feature type="compositionally biased region" description="Pro residues" evidence="8">
    <location>
        <begin position="563"/>
        <end position="574"/>
    </location>
</feature>
<dbReference type="InterPro" id="IPR050131">
    <property type="entry name" value="Peptidase_S8_subtilisin-like"/>
</dbReference>
<dbReference type="PANTHER" id="PTHR43806">
    <property type="entry name" value="PEPTIDASE S8"/>
    <property type="match status" value="1"/>
</dbReference>
<organism evidence="11 12">
    <name type="scientific">Solirubrobacter pauli</name>
    <dbReference type="NCBI Taxonomy" id="166793"/>
    <lineage>
        <taxon>Bacteria</taxon>
        <taxon>Bacillati</taxon>
        <taxon>Actinomycetota</taxon>
        <taxon>Thermoleophilia</taxon>
        <taxon>Solirubrobacterales</taxon>
        <taxon>Solirubrobacteraceae</taxon>
        <taxon>Solirubrobacter</taxon>
    </lineage>
</organism>
<keyword evidence="12" id="KW-1185">Reference proteome</keyword>
<dbReference type="InterPro" id="IPR015500">
    <property type="entry name" value="Peptidase_S8_subtilisin-rel"/>
</dbReference>
<evidence type="ECO:0000256" key="3">
    <source>
        <dbReference type="ARBA" id="ARBA00022801"/>
    </source>
</evidence>
<evidence type="ECO:0000256" key="2">
    <source>
        <dbReference type="ARBA" id="ARBA00022670"/>
    </source>
</evidence>
<dbReference type="PROSITE" id="PS00138">
    <property type="entry name" value="SUBTILASE_SER"/>
    <property type="match status" value="1"/>
</dbReference>
<dbReference type="InterPro" id="IPR023828">
    <property type="entry name" value="Peptidase_S8_Ser-AS"/>
</dbReference>
<dbReference type="RefSeq" id="WP_147447569.1">
    <property type="nucleotide sequence ID" value="NZ_RBIL01000001.1"/>
</dbReference>
<dbReference type="SUPFAM" id="SSF54897">
    <property type="entry name" value="Protease propeptides/inhibitors"/>
    <property type="match status" value="1"/>
</dbReference>
<sequence length="587" mass="59841">MSHETKQRWRGRLAVAAFATVVPFAVVSTAAHAAPTAQARLATAAAKTPNRTVTAIVQFKPTLSEKAATKLVRAHGGKVTSKVPFIHGLAVKLPAKQAKVLAKDAKVLGLTLNARVHSTGLDANQLATSYPKTTRADKLWQRGITGAGIGVGVIDTGIAGDQPDFKDAAGGSRIVANVITSPGAKTPGDGFGHGTHVAGIIAGDSNHRPAGDPFKGKYVGMAPGANLIAIKASDDAGNSTVLDVINGIAFAVDHKDRFNLRVLNLSLAADTPQSYKTDPLDAAVEHAWQKGIVVVVASGNRGSAADAVQYAPANDPFVISVGGVDESANSGRGGRADWSSNGVTQDGLSKPDVVAPGAHMVSVLAPSSAFQIMCPNCALGGQYFKAGGTSMAAPVVAGAAALLLQARPTLTPNQVKALLMGTDKPVAGNKVGTGMIDVERALYTPTQGVPAVNLNVVPNLLFALATRAGNDLSTWTRSTWSAAPSQLSASWAKSTWSCGTCLAAGGAIDPQRSTWSRSTWSSAGEDASAEAAQYAEQAEEAEDTGSLAPIPADAVVPTDEAPAPEPAAAAPPAPETAAATPTPEAVR</sequence>
<evidence type="ECO:0000256" key="4">
    <source>
        <dbReference type="ARBA" id="ARBA00022825"/>
    </source>
</evidence>
<dbReference type="EMBL" id="RBIL01000001">
    <property type="protein sequence ID" value="RKQ90561.1"/>
    <property type="molecule type" value="Genomic_DNA"/>
</dbReference>
<feature type="compositionally biased region" description="Low complexity" evidence="8">
    <location>
        <begin position="575"/>
        <end position="587"/>
    </location>
</feature>
<keyword evidence="2 6" id="KW-0645">Protease</keyword>
<dbReference type="PROSITE" id="PS00137">
    <property type="entry name" value="SUBTILASE_HIS"/>
    <property type="match status" value="1"/>
</dbReference>
<dbReference type="InterPro" id="IPR023827">
    <property type="entry name" value="Peptidase_S8_Asp-AS"/>
</dbReference>
<evidence type="ECO:0000256" key="9">
    <source>
        <dbReference type="SAM" id="SignalP"/>
    </source>
</evidence>
<protein>
    <submittedName>
        <fullName evidence="11">Serine protease AprX</fullName>
    </submittedName>
</protein>
<keyword evidence="4 6" id="KW-0720">Serine protease</keyword>
<feature type="active site" description="Charge relay system" evidence="5 6">
    <location>
        <position position="193"/>
    </location>
</feature>
<dbReference type="Proteomes" id="UP000278962">
    <property type="component" value="Unassembled WGS sequence"/>
</dbReference>
<evidence type="ECO:0000259" key="10">
    <source>
        <dbReference type="Pfam" id="PF00082"/>
    </source>
</evidence>
<accession>A0A660LCY5</accession>
<dbReference type="PROSITE" id="PS00136">
    <property type="entry name" value="SUBTILASE_ASP"/>
    <property type="match status" value="1"/>
</dbReference>
<dbReference type="Pfam" id="PF00082">
    <property type="entry name" value="Peptidase_S8"/>
    <property type="match status" value="1"/>
</dbReference>
<dbReference type="Gene3D" id="3.30.70.80">
    <property type="entry name" value="Peptidase S8 propeptide/proteinase inhibitor I9"/>
    <property type="match status" value="1"/>
</dbReference>
<evidence type="ECO:0000313" key="11">
    <source>
        <dbReference type="EMBL" id="RKQ90561.1"/>
    </source>
</evidence>
<evidence type="ECO:0000256" key="6">
    <source>
        <dbReference type="PROSITE-ProRule" id="PRU01240"/>
    </source>
</evidence>
<comment type="similarity">
    <text evidence="1 6 7">Belongs to the peptidase S8 family.</text>
</comment>
<dbReference type="GO" id="GO:0006508">
    <property type="term" value="P:proteolysis"/>
    <property type="evidence" value="ECO:0007669"/>
    <property type="project" value="UniProtKB-KW"/>
</dbReference>
<dbReference type="PANTHER" id="PTHR43806:SF65">
    <property type="entry name" value="SERINE PROTEASE APRX"/>
    <property type="match status" value="1"/>
</dbReference>
<comment type="caution">
    <text evidence="11">The sequence shown here is derived from an EMBL/GenBank/DDBJ whole genome shotgun (WGS) entry which is preliminary data.</text>
</comment>
<evidence type="ECO:0000256" key="8">
    <source>
        <dbReference type="SAM" id="MobiDB-lite"/>
    </source>
</evidence>
<dbReference type="PROSITE" id="PS51892">
    <property type="entry name" value="SUBTILASE"/>
    <property type="match status" value="1"/>
</dbReference>
<dbReference type="InterPro" id="IPR037045">
    <property type="entry name" value="S8pro/Inhibitor_I9_sf"/>
</dbReference>
<evidence type="ECO:0000256" key="7">
    <source>
        <dbReference type="RuleBase" id="RU003355"/>
    </source>
</evidence>
<feature type="active site" description="Charge relay system" evidence="5 6">
    <location>
        <position position="155"/>
    </location>
</feature>
<keyword evidence="9" id="KW-0732">Signal</keyword>
<proteinExistence type="inferred from homology"/>
<feature type="compositionally biased region" description="Low complexity" evidence="8">
    <location>
        <begin position="512"/>
        <end position="536"/>
    </location>
</feature>
<dbReference type="InterPro" id="IPR022398">
    <property type="entry name" value="Peptidase_S8_His-AS"/>
</dbReference>
<feature type="active site" description="Charge relay system" evidence="5 6">
    <location>
        <position position="390"/>
    </location>
</feature>
<name>A0A660LCY5_9ACTN</name>
<dbReference type="InterPro" id="IPR000209">
    <property type="entry name" value="Peptidase_S8/S53_dom"/>
</dbReference>
<gene>
    <name evidence="11" type="ORF">C8N24_0372</name>
</gene>
<evidence type="ECO:0000313" key="12">
    <source>
        <dbReference type="Proteomes" id="UP000278962"/>
    </source>
</evidence>
<keyword evidence="3 6" id="KW-0378">Hydrolase</keyword>
<dbReference type="SUPFAM" id="SSF52743">
    <property type="entry name" value="Subtilisin-like"/>
    <property type="match status" value="1"/>
</dbReference>
<feature type="compositionally biased region" description="Low complexity" evidence="8">
    <location>
        <begin position="551"/>
        <end position="562"/>
    </location>
</feature>
<feature type="region of interest" description="Disordered" evidence="8">
    <location>
        <begin position="512"/>
        <end position="587"/>
    </location>
</feature>
<evidence type="ECO:0000256" key="1">
    <source>
        <dbReference type="ARBA" id="ARBA00011073"/>
    </source>
</evidence>
<dbReference type="PRINTS" id="PR00723">
    <property type="entry name" value="SUBTILISIN"/>
</dbReference>
<feature type="domain" description="Peptidase S8/S53" evidence="10">
    <location>
        <begin position="146"/>
        <end position="424"/>
    </location>
</feature>
<feature type="signal peptide" evidence="9">
    <location>
        <begin position="1"/>
        <end position="33"/>
    </location>
</feature>
<evidence type="ECO:0000256" key="5">
    <source>
        <dbReference type="PIRSR" id="PIRSR615500-1"/>
    </source>
</evidence>
<feature type="chain" id="PRO_5025059313" evidence="9">
    <location>
        <begin position="34"/>
        <end position="587"/>
    </location>
</feature>
<dbReference type="OrthoDB" id="9795680at2"/>